<evidence type="ECO:0000256" key="1">
    <source>
        <dbReference type="ARBA" id="ARBA00007465"/>
    </source>
</evidence>
<keyword evidence="5" id="KW-0687">Ribonucleoprotein</keyword>
<accession>A0A167GK12</accession>
<dbReference type="SUPFAM" id="SSF55174">
    <property type="entry name" value="Alpha-L RNA-binding motif"/>
    <property type="match status" value="1"/>
</dbReference>
<protein>
    <submittedName>
        <fullName evidence="9">Alpha-L RNA-binding motif-containing protein</fullName>
    </submittedName>
</protein>
<evidence type="ECO:0000256" key="2">
    <source>
        <dbReference type="ARBA" id="ARBA00022730"/>
    </source>
</evidence>
<keyword evidence="4" id="KW-0689">Ribosomal protein</keyword>
<feature type="domain" description="RNA-binding S4" evidence="8">
    <location>
        <begin position="139"/>
        <end position="197"/>
    </location>
</feature>
<dbReference type="Proteomes" id="UP000076738">
    <property type="component" value="Unassembled WGS sequence"/>
</dbReference>
<name>A0A167GK12_CALVF</name>
<dbReference type="InterPro" id="IPR018079">
    <property type="entry name" value="Ribosomal_uS4_CS"/>
</dbReference>
<dbReference type="Pfam" id="PF01479">
    <property type="entry name" value="S4"/>
    <property type="match status" value="1"/>
</dbReference>
<keyword evidence="3 6" id="KW-0694">RNA-binding</keyword>
<proteinExistence type="inferred from homology"/>
<dbReference type="InterPro" id="IPR036986">
    <property type="entry name" value="S4_RNA-bd_sf"/>
</dbReference>
<evidence type="ECO:0000256" key="5">
    <source>
        <dbReference type="ARBA" id="ARBA00023274"/>
    </source>
</evidence>
<sequence length="355" mass="40138">MRDKAVYNKIRALPRMSWSPHNLYNLWSRSFGRGAAETDFTRTFDTLFKQRWKAKRFVRGYHGDFIGETKFKRWYLPASLPDVRARRKVGSNPSPYDTGLAQQAERRKDVAKDEAMRAKHEEDGGNTPVGSLFLSELEKRLDVVIFRSCLAPSVYHARHIIIRGAIKLNGKEHTNPNTRMNPGDMVSVDPTAIPFLREDALKDTWTYGSILGTGRAANPQSASEAADTDTDASDDESQGPEDPFTHASTPPDAKSEQTTPCSITSPNGSVFHLPPYASPFLFIPAYLEVNFPTCSTVYVRHPTARPGYSEVPTPYDADGEVIRLAWEWYSRIRPRMRSKRNIYMSPDRTHGAWPL</sequence>
<keyword evidence="10" id="KW-1185">Reference proteome</keyword>
<dbReference type="GO" id="GO:0003735">
    <property type="term" value="F:structural constituent of ribosome"/>
    <property type="evidence" value="ECO:0007669"/>
    <property type="project" value="TreeGrafter"/>
</dbReference>
<dbReference type="PROSITE" id="PS00632">
    <property type="entry name" value="RIBOSOMAL_S4"/>
    <property type="match status" value="1"/>
</dbReference>
<feature type="compositionally biased region" description="Acidic residues" evidence="7">
    <location>
        <begin position="226"/>
        <end position="239"/>
    </location>
</feature>
<evidence type="ECO:0000256" key="6">
    <source>
        <dbReference type="PROSITE-ProRule" id="PRU00182"/>
    </source>
</evidence>
<dbReference type="Gene3D" id="3.10.290.10">
    <property type="entry name" value="RNA-binding S4 domain"/>
    <property type="match status" value="1"/>
</dbReference>
<organism evidence="9 10">
    <name type="scientific">Calocera viscosa (strain TUFC12733)</name>
    <dbReference type="NCBI Taxonomy" id="1330018"/>
    <lineage>
        <taxon>Eukaryota</taxon>
        <taxon>Fungi</taxon>
        <taxon>Dikarya</taxon>
        <taxon>Basidiomycota</taxon>
        <taxon>Agaricomycotina</taxon>
        <taxon>Dacrymycetes</taxon>
        <taxon>Dacrymycetales</taxon>
        <taxon>Dacrymycetaceae</taxon>
        <taxon>Calocera</taxon>
    </lineage>
</organism>
<dbReference type="CDD" id="cd00165">
    <property type="entry name" value="S4"/>
    <property type="match status" value="1"/>
</dbReference>
<dbReference type="GO" id="GO:0005763">
    <property type="term" value="C:mitochondrial small ribosomal subunit"/>
    <property type="evidence" value="ECO:0007669"/>
    <property type="project" value="TreeGrafter"/>
</dbReference>
<dbReference type="GO" id="GO:0042274">
    <property type="term" value="P:ribosomal small subunit biogenesis"/>
    <property type="evidence" value="ECO:0007669"/>
    <property type="project" value="TreeGrafter"/>
</dbReference>
<evidence type="ECO:0000313" key="10">
    <source>
        <dbReference type="Proteomes" id="UP000076738"/>
    </source>
</evidence>
<evidence type="ECO:0000259" key="8">
    <source>
        <dbReference type="SMART" id="SM00363"/>
    </source>
</evidence>
<dbReference type="GO" id="GO:0019843">
    <property type="term" value="F:rRNA binding"/>
    <property type="evidence" value="ECO:0007669"/>
    <property type="project" value="UniProtKB-KW"/>
</dbReference>
<dbReference type="PANTHER" id="PTHR11831:SF4">
    <property type="entry name" value="SMALL RIBOSOMAL SUBUNIT PROTEIN US4M"/>
    <property type="match status" value="1"/>
</dbReference>
<dbReference type="SMART" id="SM00363">
    <property type="entry name" value="S4"/>
    <property type="match status" value="1"/>
</dbReference>
<dbReference type="PANTHER" id="PTHR11831">
    <property type="entry name" value="30S 40S RIBOSOMAL PROTEIN"/>
    <property type="match status" value="1"/>
</dbReference>
<evidence type="ECO:0000256" key="7">
    <source>
        <dbReference type="SAM" id="MobiDB-lite"/>
    </source>
</evidence>
<evidence type="ECO:0000256" key="3">
    <source>
        <dbReference type="ARBA" id="ARBA00022884"/>
    </source>
</evidence>
<evidence type="ECO:0000256" key="4">
    <source>
        <dbReference type="ARBA" id="ARBA00022980"/>
    </source>
</evidence>
<evidence type="ECO:0000313" key="9">
    <source>
        <dbReference type="EMBL" id="KZO90641.1"/>
    </source>
</evidence>
<dbReference type="InterPro" id="IPR022801">
    <property type="entry name" value="Ribosomal_uS4"/>
</dbReference>
<reference evidence="9 10" key="1">
    <citation type="journal article" date="2016" name="Mol. Biol. Evol.">
        <title>Comparative Genomics of Early-Diverging Mushroom-Forming Fungi Provides Insights into the Origins of Lignocellulose Decay Capabilities.</title>
        <authorList>
            <person name="Nagy L.G."/>
            <person name="Riley R."/>
            <person name="Tritt A."/>
            <person name="Adam C."/>
            <person name="Daum C."/>
            <person name="Floudas D."/>
            <person name="Sun H."/>
            <person name="Yadav J.S."/>
            <person name="Pangilinan J."/>
            <person name="Larsson K.H."/>
            <person name="Matsuura K."/>
            <person name="Barry K."/>
            <person name="Labutti K."/>
            <person name="Kuo R."/>
            <person name="Ohm R.A."/>
            <person name="Bhattacharya S.S."/>
            <person name="Shirouzu T."/>
            <person name="Yoshinaga Y."/>
            <person name="Martin F.M."/>
            <person name="Grigoriev I.V."/>
            <person name="Hibbett D.S."/>
        </authorList>
    </citation>
    <scope>NUCLEOTIDE SEQUENCE [LARGE SCALE GENOMIC DNA]</scope>
    <source>
        <strain evidence="9 10">TUFC12733</strain>
    </source>
</reference>
<gene>
    <name evidence="9" type="ORF">CALVIDRAFT_522523</name>
</gene>
<dbReference type="STRING" id="1330018.A0A167GK12"/>
<dbReference type="OrthoDB" id="3356781at2759"/>
<dbReference type="AlphaFoldDB" id="A0A167GK12"/>
<comment type="similarity">
    <text evidence="1">Belongs to the universal ribosomal protein uS4 family.</text>
</comment>
<feature type="compositionally biased region" description="Basic and acidic residues" evidence="7">
    <location>
        <begin position="104"/>
        <end position="123"/>
    </location>
</feature>
<keyword evidence="2 6" id="KW-0699">rRNA-binding</keyword>
<feature type="region of interest" description="Disordered" evidence="7">
    <location>
        <begin position="212"/>
        <end position="263"/>
    </location>
</feature>
<dbReference type="PROSITE" id="PS50889">
    <property type="entry name" value="S4"/>
    <property type="match status" value="1"/>
</dbReference>
<dbReference type="EMBL" id="KV417337">
    <property type="protein sequence ID" value="KZO90641.1"/>
    <property type="molecule type" value="Genomic_DNA"/>
</dbReference>
<feature type="region of interest" description="Disordered" evidence="7">
    <location>
        <begin position="86"/>
        <end position="129"/>
    </location>
</feature>
<dbReference type="InterPro" id="IPR002942">
    <property type="entry name" value="S4_RNA-bd"/>
</dbReference>